<sequence>MTSRGKLYGSDHYKDECNFKETLLVNNYNTYESAAYPGMFIGISRTGKVKRGNRVSQTMTMTHFLPRIMTLY</sequence>
<evidence type="ECO:0000313" key="4">
    <source>
        <dbReference type="Proteomes" id="UP000694523"/>
    </source>
</evidence>
<dbReference type="GO" id="GO:0008083">
    <property type="term" value="F:growth factor activity"/>
    <property type="evidence" value="ECO:0007669"/>
    <property type="project" value="InterPro"/>
</dbReference>
<dbReference type="Pfam" id="PF00167">
    <property type="entry name" value="FGF"/>
    <property type="match status" value="1"/>
</dbReference>
<dbReference type="Proteomes" id="UP000694523">
    <property type="component" value="Unplaced"/>
</dbReference>
<proteinExistence type="inferred from homology"/>
<dbReference type="Ensembl" id="ENSNMLT00000008037.1">
    <property type="protein sequence ID" value="ENSNMLP00000007049.1"/>
    <property type="gene ID" value="ENSNMLG00000005092.1"/>
</dbReference>
<comment type="similarity">
    <text evidence="1 2">Belongs to the heparin-binding growth factors family.</text>
</comment>
<reference evidence="3" key="2">
    <citation type="submission" date="2025-09" db="UniProtKB">
        <authorList>
            <consortium name="Ensembl"/>
        </authorList>
    </citation>
    <scope>IDENTIFICATION</scope>
</reference>
<evidence type="ECO:0000313" key="3">
    <source>
        <dbReference type="Ensembl" id="ENSNMLP00000007049.1"/>
    </source>
</evidence>
<name>A0A8C6SJ69_9GOBI</name>
<dbReference type="PROSITE" id="PS00247">
    <property type="entry name" value="HBGF_FGF"/>
    <property type="match status" value="1"/>
</dbReference>
<keyword evidence="4" id="KW-1185">Reference proteome</keyword>
<dbReference type="InterPro" id="IPR008996">
    <property type="entry name" value="IL1/FGF"/>
</dbReference>
<protein>
    <recommendedName>
        <fullName evidence="2">Fibroblast growth factor</fullName>
        <shortName evidence="2">FGF</shortName>
    </recommendedName>
</protein>
<evidence type="ECO:0000256" key="1">
    <source>
        <dbReference type="ARBA" id="ARBA00007936"/>
    </source>
</evidence>
<evidence type="ECO:0000256" key="2">
    <source>
        <dbReference type="RuleBase" id="RU049442"/>
    </source>
</evidence>
<dbReference type="SUPFAM" id="SSF50353">
    <property type="entry name" value="Cytokine"/>
    <property type="match status" value="1"/>
</dbReference>
<dbReference type="PRINTS" id="PR00262">
    <property type="entry name" value="IL1HBGF"/>
</dbReference>
<dbReference type="Gene3D" id="2.80.10.50">
    <property type="match status" value="1"/>
</dbReference>
<dbReference type="PANTHER" id="PTHR11486">
    <property type="entry name" value="FIBROBLAST GROWTH FACTOR"/>
    <property type="match status" value="1"/>
</dbReference>
<reference evidence="3" key="1">
    <citation type="submission" date="2025-08" db="UniProtKB">
        <authorList>
            <consortium name="Ensembl"/>
        </authorList>
    </citation>
    <scope>IDENTIFICATION</scope>
</reference>
<organism evidence="3 4">
    <name type="scientific">Neogobius melanostomus</name>
    <name type="common">round goby</name>
    <dbReference type="NCBI Taxonomy" id="47308"/>
    <lineage>
        <taxon>Eukaryota</taxon>
        <taxon>Metazoa</taxon>
        <taxon>Chordata</taxon>
        <taxon>Craniata</taxon>
        <taxon>Vertebrata</taxon>
        <taxon>Euteleostomi</taxon>
        <taxon>Actinopterygii</taxon>
        <taxon>Neopterygii</taxon>
        <taxon>Teleostei</taxon>
        <taxon>Neoteleostei</taxon>
        <taxon>Acanthomorphata</taxon>
        <taxon>Gobiaria</taxon>
        <taxon>Gobiiformes</taxon>
        <taxon>Gobioidei</taxon>
        <taxon>Gobiidae</taxon>
        <taxon>Benthophilinae</taxon>
        <taxon>Neogobiini</taxon>
        <taxon>Neogobius</taxon>
    </lineage>
</organism>
<accession>A0A8C6SJ69</accession>
<dbReference type="SMART" id="SM00442">
    <property type="entry name" value="FGF"/>
    <property type="match status" value="1"/>
</dbReference>
<dbReference type="AlphaFoldDB" id="A0A8C6SJ69"/>
<dbReference type="InterPro" id="IPR002209">
    <property type="entry name" value="Fibroblast_GF_fam"/>
</dbReference>